<feature type="domain" description="Pyrroline-5-carboxylate reductase catalytic N-terminal" evidence="4">
    <location>
        <begin position="11"/>
        <end position="104"/>
    </location>
</feature>
<proteinExistence type="inferred from homology"/>
<dbReference type="SUPFAM" id="SSF48179">
    <property type="entry name" value="6-phosphogluconate dehydrogenase C-terminal domain-like"/>
    <property type="match status" value="1"/>
</dbReference>
<evidence type="ECO:0000256" key="1">
    <source>
        <dbReference type="ARBA" id="ARBA00005525"/>
    </source>
</evidence>
<dbReference type="Gene3D" id="1.10.3730.10">
    <property type="entry name" value="ProC C-terminal domain-like"/>
    <property type="match status" value="1"/>
</dbReference>
<dbReference type="InterPro" id="IPR028939">
    <property type="entry name" value="P5C_Rdtase_cat_N"/>
</dbReference>
<dbReference type="NCBIfam" id="TIGR00112">
    <property type="entry name" value="proC"/>
    <property type="match status" value="1"/>
</dbReference>
<dbReference type="PROSITE" id="PS00521">
    <property type="entry name" value="P5CR"/>
    <property type="match status" value="1"/>
</dbReference>
<gene>
    <name evidence="6" type="primary">proC_14</name>
    <name evidence="6" type="ORF">SDC9_57078</name>
</gene>
<dbReference type="AlphaFoldDB" id="A0A644X9D3"/>
<name>A0A644X9D3_9ZZZZ</name>
<dbReference type="GO" id="GO:0055129">
    <property type="term" value="P:L-proline biosynthetic process"/>
    <property type="evidence" value="ECO:0007669"/>
    <property type="project" value="TreeGrafter"/>
</dbReference>
<dbReference type="Pfam" id="PF03807">
    <property type="entry name" value="F420_oxidored"/>
    <property type="match status" value="1"/>
</dbReference>
<evidence type="ECO:0000256" key="3">
    <source>
        <dbReference type="ARBA" id="ARBA00023002"/>
    </source>
</evidence>
<evidence type="ECO:0000256" key="2">
    <source>
        <dbReference type="ARBA" id="ARBA00022857"/>
    </source>
</evidence>
<evidence type="ECO:0000313" key="6">
    <source>
        <dbReference type="EMBL" id="MPM10744.1"/>
    </source>
</evidence>
<dbReference type="InterPro" id="IPR053790">
    <property type="entry name" value="P5CR-like_CS"/>
</dbReference>
<comment type="caution">
    <text evidence="6">The sequence shown here is derived from an EMBL/GenBank/DDBJ whole genome shotgun (WGS) entry which is preliminary data.</text>
</comment>
<dbReference type="HAMAP" id="MF_01925">
    <property type="entry name" value="P5C_reductase"/>
    <property type="match status" value="1"/>
</dbReference>
<feature type="domain" description="Pyrroline-5-carboxylate reductase dimerisation" evidence="5">
    <location>
        <begin position="168"/>
        <end position="271"/>
    </location>
</feature>
<organism evidence="6">
    <name type="scientific">bioreactor metagenome</name>
    <dbReference type="NCBI Taxonomy" id="1076179"/>
    <lineage>
        <taxon>unclassified sequences</taxon>
        <taxon>metagenomes</taxon>
        <taxon>ecological metagenomes</taxon>
    </lineage>
</organism>
<dbReference type="InterPro" id="IPR036291">
    <property type="entry name" value="NAD(P)-bd_dom_sf"/>
</dbReference>
<dbReference type="PANTHER" id="PTHR11645:SF0">
    <property type="entry name" value="PYRROLINE-5-CARBOXYLATE REDUCTASE 3"/>
    <property type="match status" value="1"/>
</dbReference>
<evidence type="ECO:0000259" key="4">
    <source>
        <dbReference type="Pfam" id="PF03807"/>
    </source>
</evidence>
<comment type="similarity">
    <text evidence="1">Belongs to the pyrroline-5-carboxylate reductase family.</text>
</comment>
<dbReference type="SUPFAM" id="SSF51735">
    <property type="entry name" value="NAD(P)-binding Rossmann-fold domains"/>
    <property type="match status" value="1"/>
</dbReference>
<dbReference type="GO" id="GO:0004735">
    <property type="term" value="F:pyrroline-5-carboxylate reductase activity"/>
    <property type="evidence" value="ECO:0007669"/>
    <property type="project" value="UniProtKB-EC"/>
</dbReference>
<dbReference type="InterPro" id="IPR008927">
    <property type="entry name" value="6-PGluconate_DH-like_C_sf"/>
</dbReference>
<protein>
    <submittedName>
        <fullName evidence="6">Pyrroline-5-carboxylate reductase</fullName>
        <ecNumber evidence="6">1.5.1.2</ecNumber>
    </submittedName>
</protein>
<keyword evidence="2" id="KW-0521">NADP</keyword>
<dbReference type="Gene3D" id="3.40.50.720">
    <property type="entry name" value="NAD(P)-binding Rossmann-like Domain"/>
    <property type="match status" value="1"/>
</dbReference>
<accession>A0A644X9D3</accession>
<dbReference type="PANTHER" id="PTHR11645">
    <property type="entry name" value="PYRROLINE-5-CARBOXYLATE REDUCTASE"/>
    <property type="match status" value="1"/>
</dbReference>
<dbReference type="Pfam" id="PF14748">
    <property type="entry name" value="P5CR_dimer"/>
    <property type="match status" value="1"/>
</dbReference>
<sequence>MLGNRTEKLRFGVIGAGNMGEAIIRGFLNNASAESVELSIFDANKAKAKSLAQELKLNSADSLEALIDQSDVLLVAIKPNVCTHVFSEQFDRFSGKAVISIAAGWGGEKLKKALPTSARILRVMPNTPAMIGEGMIVFEAGDTLRADEKAFAETLFSSVGEVVTVEPKLMDAVTAISGSGPAYVYLFSEALADGGVKAGLPRDLALKLAAQTVKGSAMMVSQTGVHPGELKDRVCSPGGTTIEAVAVLEQKGLRGTVIAAVDACREKSEKMSKQ</sequence>
<dbReference type="EMBL" id="VSSQ01001736">
    <property type="protein sequence ID" value="MPM10744.1"/>
    <property type="molecule type" value="Genomic_DNA"/>
</dbReference>
<dbReference type="PIRSF" id="PIRSF000193">
    <property type="entry name" value="Pyrrol-5-carb_rd"/>
    <property type="match status" value="1"/>
</dbReference>
<dbReference type="EC" id="1.5.1.2" evidence="6"/>
<dbReference type="InterPro" id="IPR000304">
    <property type="entry name" value="Pyrroline-COOH_reductase"/>
</dbReference>
<keyword evidence="3 6" id="KW-0560">Oxidoreductase</keyword>
<dbReference type="FunFam" id="1.10.3730.10:FF:000001">
    <property type="entry name" value="Pyrroline-5-carboxylate reductase"/>
    <property type="match status" value="1"/>
</dbReference>
<reference evidence="6" key="1">
    <citation type="submission" date="2019-08" db="EMBL/GenBank/DDBJ databases">
        <authorList>
            <person name="Kucharzyk K."/>
            <person name="Murdoch R.W."/>
            <person name="Higgins S."/>
            <person name="Loffler F."/>
        </authorList>
    </citation>
    <scope>NUCLEOTIDE SEQUENCE</scope>
</reference>
<dbReference type="InterPro" id="IPR029036">
    <property type="entry name" value="P5CR_dimer"/>
</dbReference>
<evidence type="ECO:0000259" key="5">
    <source>
        <dbReference type="Pfam" id="PF14748"/>
    </source>
</evidence>